<dbReference type="InterPro" id="IPR023214">
    <property type="entry name" value="HAD_sf"/>
</dbReference>
<organism evidence="5 6">
    <name type="scientific">Arcicella gelida</name>
    <dbReference type="NCBI Taxonomy" id="2984195"/>
    <lineage>
        <taxon>Bacteria</taxon>
        <taxon>Pseudomonadati</taxon>
        <taxon>Bacteroidota</taxon>
        <taxon>Cytophagia</taxon>
        <taxon>Cytophagales</taxon>
        <taxon>Flectobacillaceae</taxon>
        <taxon>Arcicella</taxon>
    </lineage>
</organism>
<proteinExistence type="inferred from homology"/>
<dbReference type="Proteomes" id="UP001303899">
    <property type="component" value="Unassembled WGS sequence"/>
</dbReference>
<evidence type="ECO:0000256" key="4">
    <source>
        <dbReference type="ARBA" id="ARBA00013078"/>
    </source>
</evidence>
<evidence type="ECO:0000256" key="1">
    <source>
        <dbReference type="ARBA" id="ARBA00000830"/>
    </source>
</evidence>
<sequence length="194" mass="22384">MGNSTDINLNINSDTVLLFDMDGTLIDTDFANFLSYQEAIKSIIQSETEIQYIPNERFNRTTLNKVVPNLTEEKLLDIIKQKEINYNKYLSQTKLNKSVSEILNRYSKTNKTVLVTNCREDRAVLTLEYHKLIDKFSHLFFKQTDDKDNRVNKYKNALNNLSLSAKIVIAFENEKIEIEDAKLAGIPIDNIISL</sequence>
<reference evidence="5 6" key="1">
    <citation type="submission" date="2023-12" db="EMBL/GenBank/DDBJ databases">
        <title>Novel species of the genus Arcicella isolated from rivers.</title>
        <authorList>
            <person name="Lu H."/>
        </authorList>
    </citation>
    <scope>NUCLEOTIDE SEQUENCE [LARGE SCALE GENOMIC DNA]</scope>
    <source>
        <strain evidence="5 6">DC2W</strain>
    </source>
</reference>
<dbReference type="Gene3D" id="1.10.150.240">
    <property type="entry name" value="Putative phosphatase, domain 2"/>
    <property type="match status" value="1"/>
</dbReference>
<dbReference type="InterPro" id="IPR023198">
    <property type="entry name" value="PGP-like_dom2"/>
</dbReference>
<keyword evidence="6" id="KW-1185">Reference proteome</keyword>
<dbReference type="Gene3D" id="3.40.50.1000">
    <property type="entry name" value="HAD superfamily/HAD-like"/>
    <property type="match status" value="1"/>
</dbReference>
<dbReference type="EMBL" id="JAYGIL010000036">
    <property type="protein sequence ID" value="MEA5405459.1"/>
    <property type="molecule type" value="Genomic_DNA"/>
</dbReference>
<dbReference type="InterPro" id="IPR036412">
    <property type="entry name" value="HAD-like_sf"/>
</dbReference>
<dbReference type="RefSeq" id="WP_323698864.1">
    <property type="nucleotide sequence ID" value="NZ_JAYGIL010000036.1"/>
</dbReference>
<gene>
    <name evidence="5" type="ORF">VB776_21145</name>
</gene>
<evidence type="ECO:0000313" key="5">
    <source>
        <dbReference type="EMBL" id="MEA5405459.1"/>
    </source>
</evidence>
<evidence type="ECO:0000256" key="3">
    <source>
        <dbReference type="ARBA" id="ARBA00006171"/>
    </source>
</evidence>
<dbReference type="Pfam" id="PF13419">
    <property type="entry name" value="HAD_2"/>
    <property type="match status" value="1"/>
</dbReference>
<dbReference type="SUPFAM" id="SSF56784">
    <property type="entry name" value="HAD-like"/>
    <property type="match status" value="1"/>
</dbReference>
<comment type="caution">
    <text evidence="5">The sequence shown here is derived from an EMBL/GenBank/DDBJ whole genome shotgun (WGS) entry which is preliminary data.</text>
</comment>
<dbReference type="InterPro" id="IPR041492">
    <property type="entry name" value="HAD_2"/>
</dbReference>
<comment type="similarity">
    <text evidence="3">Belongs to the HAD-like hydrolase superfamily. CbbY/CbbZ/Gph/YieH family.</text>
</comment>
<dbReference type="PANTHER" id="PTHR43434">
    <property type="entry name" value="PHOSPHOGLYCOLATE PHOSPHATASE"/>
    <property type="match status" value="1"/>
</dbReference>
<comment type="pathway">
    <text evidence="2">Organic acid metabolism; glycolate biosynthesis; glycolate from 2-phosphoglycolate: step 1/1.</text>
</comment>
<protein>
    <recommendedName>
        <fullName evidence="4">phosphoglycolate phosphatase</fullName>
        <ecNumber evidence="4">3.1.3.18</ecNumber>
    </recommendedName>
</protein>
<dbReference type="PANTHER" id="PTHR43434:SF1">
    <property type="entry name" value="PHOSPHOGLYCOLATE PHOSPHATASE"/>
    <property type="match status" value="1"/>
</dbReference>
<evidence type="ECO:0000313" key="6">
    <source>
        <dbReference type="Proteomes" id="UP001303899"/>
    </source>
</evidence>
<comment type="catalytic activity">
    <reaction evidence="1">
        <text>2-phosphoglycolate + H2O = glycolate + phosphate</text>
        <dbReference type="Rhea" id="RHEA:14369"/>
        <dbReference type="ChEBI" id="CHEBI:15377"/>
        <dbReference type="ChEBI" id="CHEBI:29805"/>
        <dbReference type="ChEBI" id="CHEBI:43474"/>
        <dbReference type="ChEBI" id="CHEBI:58033"/>
        <dbReference type="EC" id="3.1.3.18"/>
    </reaction>
</comment>
<evidence type="ECO:0000256" key="2">
    <source>
        <dbReference type="ARBA" id="ARBA00004818"/>
    </source>
</evidence>
<accession>A0ABU5SAI0</accession>
<dbReference type="EC" id="3.1.3.18" evidence="4"/>
<name>A0ABU5SAI0_9BACT</name>
<dbReference type="InterPro" id="IPR050155">
    <property type="entry name" value="HAD-like_hydrolase_sf"/>
</dbReference>